<dbReference type="InterPro" id="IPR050204">
    <property type="entry name" value="AraC_XylS_family_regulators"/>
</dbReference>
<protein>
    <submittedName>
        <fullName evidence="6">AraC family transcriptional regulator</fullName>
    </submittedName>
</protein>
<evidence type="ECO:0000256" key="1">
    <source>
        <dbReference type="ARBA" id="ARBA00023015"/>
    </source>
</evidence>
<dbReference type="PANTHER" id="PTHR46796">
    <property type="entry name" value="HTH-TYPE TRANSCRIPTIONAL ACTIVATOR RHAS-RELATED"/>
    <property type="match status" value="1"/>
</dbReference>
<sequence>MHIDDFGADRSAESSPANAAQEHWQQQGVLDLAPSLIHSDEPGEPVLPGRVLELQGVQVAMLNHGPIQVRRPTSLIRQFDPEAYNINLFLAGDGGLSQAGRQARLTAGQFALLDTSRPYEGWRRCDRVSAPRSTLALQIPRLMMPLPSNVADRLTAIPFDTRHGMGAVFARWVTGLVRHPSYFTHDDVSTLVSVTTTLLAAALAPHLNSALRDSSEARRRRLRFQIDDFIQRNLANPALGAEAVAAAAQISVRQLYELFAEYDRTPAAWIRHLRLERCRRDLADPRLRCFPVHAIAARWGFADPTTFSRAFRAAYGMPPGHYRRLSRSDN</sequence>
<feature type="compositionally biased region" description="Polar residues" evidence="4">
    <location>
        <begin position="13"/>
        <end position="25"/>
    </location>
</feature>
<dbReference type="RefSeq" id="WP_189651882.1">
    <property type="nucleotide sequence ID" value="NZ_BMRC01000022.1"/>
</dbReference>
<dbReference type="PROSITE" id="PS01124">
    <property type="entry name" value="HTH_ARAC_FAMILY_2"/>
    <property type="match status" value="1"/>
</dbReference>
<keyword evidence="2" id="KW-0238">DNA-binding</keyword>
<comment type="caution">
    <text evidence="6">The sequence shown here is derived from an EMBL/GenBank/DDBJ whole genome shotgun (WGS) entry which is preliminary data.</text>
</comment>
<dbReference type="PANTHER" id="PTHR46796:SF6">
    <property type="entry name" value="ARAC SUBFAMILY"/>
    <property type="match status" value="1"/>
</dbReference>
<dbReference type="InterPro" id="IPR035418">
    <property type="entry name" value="AraC-bd_2"/>
</dbReference>
<dbReference type="InterPro" id="IPR018060">
    <property type="entry name" value="HTH_AraC"/>
</dbReference>
<keyword evidence="1" id="KW-0805">Transcription regulation</keyword>
<dbReference type="PRINTS" id="PR00032">
    <property type="entry name" value="HTHARAC"/>
</dbReference>
<dbReference type="Pfam" id="PF12833">
    <property type="entry name" value="HTH_18"/>
    <property type="match status" value="1"/>
</dbReference>
<evidence type="ECO:0000313" key="7">
    <source>
        <dbReference type="Proteomes" id="UP001589647"/>
    </source>
</evidence>
<keyword evidence="3" id="KW-0804">Transcription</keyword>
<dbReference type="Gene3D" id="1.10.10.60">
    <property type="entry name" value="Homeodomain-like"/>
    <property type="match status" value="1"/>
</dbReference>
<dbReference type="InterPro" id="IPR020449">
    <property type="entry name" value="Tscrpt_reg_AraC-type_HTH"/>
</dbReference>
<feature type="region of interest" description="Disordered" evidence="4">
    <location>
        <begin position="1"/>
        <end position="25"/>
    </location>
</feature>
<name>A0ABV5IX96_9ACTN</name>
<dbReference type="SMART" id="SM00342">
    <property type="entry name" value="HTH_ARAC"/>
    <property type="match status" value="1"/>
</dbReference>
<gene>
    <name evidence="6" type="ORF">ACFFV7_48880</name>
</gene>
<feature type="domain" description="HTH araC/xylS-type" evidence="5">
    <location>
        <begin position="224"/>
        <end position="325"/>
    </location>
</feature>
<evidence type="ECO:0000259" key="5">
    <source>
        <dbReference type="PROSITE" id="PS01124"/>
    </source>
</evidence>
<feature type="compositionally biased region" description="Basic and acidic residues" evidence="4">
    <location>
        <begin position="1"/>
        <end position="12"/>
    </location>
</feature>
<dbReference type="Proteomes" id="UP001589647">
    <property type="component" value="Unassembled WGS sequence"/>
</dbReference>
<dbReference type="EMBL" id="JBHMEI010000095">
    <property type="protein sequence ID" value="MFB9209173.1"/>
    <property type="molecule type" value="Genomic_DNA"/>
</dbReference>
<evidence type="ECO:0000256" key="2">
    <source>
        <dbReference type="ARBA" id="ARBA00023125"/>
    </source>
</evidence>
<accession>A0ABV5IX96</accession>
<evidence type="ECO:0000313" key="6">
    <source>
        <dbReference type="EMBL" id="MFB9209173.1"/>
    </source>
</evidence>
<keyword evidence="7" id="KW-1185">Reference proteome</keyword>
<proteinExistence type="predicted"/>
<dbReference type="SUPFAM" id="SSF46689">
    <property type="entry name" value="Homeodomain-like"/>
    <property type="match status" value="1"/>
</dbReference>
<dbReference type="Pfam" id="PF14525">
    <property type="entry name" value="AraC_binding_2"/>
    <property type="match status" value="1"/>
</dbReference>
<organism evidence="6 7">
    <name type="scientific">Nonomuraea spiralis</name>
    <dbReference type="NCBI Taxonomy" id="46182"/>
    <lineage>
        <taxon>Bacteria</taxon>
        <taxon>Bacillati</taxon>
        <taxon>Actinomycetota</taxon>
        <taxon>Actinomycetes</taxon>
        <taxon>Streptosporangiales</taxon>
        <taxon>Streptosporangiaceae</taxon>
        <taxon>Nonomuraea</taxon>
    </lineage>
</organism>
<evidence type="ECO:0000256" key="4">
    <source>
        <dbReference type="SAM" id="MobiDB-lite"/>
    </source>
</evidence>
<reference evidence="6 7" key="1">
    <citation type="submission" date="2024-09" db="EMBL/GenBank/DDBJ databases">
        <authorList>
            <person name="Sun Q."/>
            <person name="Mori K."/>
        </authorList>
    </citation>
    <scope>NUCLEOTIDE SEQUENCE [LARGE SCALE GENOMIC DNA]</scope>
    <source>
        <strain evidence="6 7">CCM 3426</strain>
    </source>
</reference>
<evidence type="ECO:0000256" key="3">
    <source>
        <dbReference type="ARBA" id="ARBA00023163"/>
    </source>
</evidence>
<dbReference type="InterPro" id="IPR009057">
    <property type="entry name" value="Homeodomain-like_sf"/>
</dbReference>